<dbReference type="Proteomes" id="UP000011713">
    <property type="component" value="Unassembled WGS sequence"/>
</dbReference>
<accession>M4BZC6</accession>
<dbReference type="VEuPathDB" id="FungiDB:HpaG811949"/>
<dbReference type="AlphaFoldDB" id="M4BZC6"/>
<reference evidence="2" key="1">
    <citation type="journal article" date="2010" name="Science">
        <title>Signatures of adaptation to obligate biotrophy in the Hyaloperonospora arabidopsidis genome.</title>
        <authorList>
            <person name="Baxter L."/>
            <person name="Tripathy S."/>
            <person name="Ishaque N."/>
            <person name="Boot N."/>
            <person name="Cabral A."/>
            <person name="Kemen E."/>
            <person name="Thines M."/>
            <person name="Ah-Fong A."/>
            <person name="Anderson R."/>
            <person name="Badejoko W."/>
            <person name="Bittner-Eddy P."/>
            <person name="Boore J.L."/>
            <person name="Chibucos M.C."/>
            <person name="Coates M."/>
            <person name="Dehal P."/>
            <person name="Delehaunty K."/>
            <person name="Dong S."/>
            <person name="Downton P."/>
            <person name="Dumas B."/>
            <person name="Fabro G."/>
            <person name="Fronick C."/>
            <person name="Fuerstenberg S.I."/>
            <person name="Fulton L."/>
            <person name="Gaulin E."/>
            <person name="Govers F."/>
            <person name="Hughes L."/>
            <person name="Humphray S."/>
            <person name="Jiang R.H."/>
            <person name="Judelson H."/>
            <person name="Kamoun S."/>
            <person name="Kyung K."/>
            <person name="Meijer H."/>
            <person name="Minx P."/>
            <person name="Morris P."/>
            <person name="Nelson J."/>
            <person name="Phuntumart V."/>
            <person name="Qutob D."/>
            <person name="Rehmany A."/>
            <person name="Rougon-Cardoso A."/>
            <person name="Ryden P."/>
            <person name="Torto-Alalibo T."/>
            <person name="Studholme D."/>
            <person name="Wang Y."/>
            <person name="Win J."/>
            <person name="Wood J."/>
            <person name="Clifton S.W."/>
            <person name="Rogers J."/>
            <person name="Van den Ackerveken G."/>
            <person name="Jones J.D."/>
            <person name="McDowell J.M."/>
            <person name="Beynon J."/>
            <person name="Tyler B.M."/>
        </authorList>
    </citation>
    <scope>NUCLEOTIDE SEQUENCE [LARGE SCALE GENOMIC DNA]</scope>
    <source>
        <strain evidence="2">Emoy2</strain>
    </source>
</reference>
<dbReference type="STRING" id="559515.M4BZC6"/>
<protein>
    <submittedName>
        <fullName evidence="1">Uncharacterized protein</fullName>
    </submittedName>
</protein>
<dbReference type="InterPro" id="IPR036063">
    <property type="entry name" value="Smr_dom_sf"/>
</dbReference>
<proteinExistence type="predicted"/>
<evidence type="ECO:0000313" key="2">
    <source>
        <dbReference type="Proteomes" id="UP000011713"/>
    </source>
</evidence>
<dbReference type="Gene3D" id="3.30.1370.110">
    <property type="match status" value="1"/>
</dbReference>
<dbReference type="EnsemblProtists" id="HpaT811949">
    <property type="protein sequence ID" value="HpaP811949"/>
    <property type="gene ID" value="HpaG811949"/>
</dbReference>
<dbReference type="InParanoid" id="M4BZC6"/>
<dbReference type="eggNOG" id="KOG4197">
    <property type="taxonomic scope" value="Eukaryota"/>
</dbReference>
<reference evidence="1" key="2">
    <citation type="submission" date="2015-06" db="UniProtKB">
        <authorList>
            <consortium name="EnsemblProtists"/>
        </authorList>
    </citation>
    <scope>IDENTIFICATION</scope>
    <source>
        <strain evidence="1">Emoy2</strain>
    </source>
</reference>
<evidence type="ECO:0000313" key="1">
    <source>
        <dbReference type="EnsemblProtists" id="HpaP811949"/>
    </source>
</evidence>
<dbReference type="EMBL" id="JH598058">
    <property type="status" value="NOT_ANNOTATED_CDS"/>
    <property type="molecule type" value="Genomic_DNA"/>
</dbReference>
<dbReference type="HOGENOM" id="CLU_1374547_0_0_1"/>
<name>M4BZC6_HYAAE</name>
<keyword evidence="2" id="KW-1185">Reference proteome</keyword>
<sequence>MLFNQFLLAAVRNEATKSRKNNKGDRRMTWTNVPVATKIFDCMQEAQVATPDDFTFVTCMRRLENRGDWDDGFEIDLHTFSRGVAKCAVVSAFDEITHSQQSIGAASLGRNVPLQDLRIIVGLGKRSQTFMKPVLRQEITDLLTKSSWPPLWPSMHPTNPGVLLLSKAIVVYSKPSCINRTGWLEAIVQTAVPSFVDEK</sequence>
<organism evidence="1 2">
    <name type="scientific">Hyaloperonospora arabidopsidis (strain Emoy2)</name>
    <name type="common">Downy mildew agent</name>
    <name type="synonym">Peronospora arabidopsidis</name>
    <dbReference type="NCBI Taxonomy" id="559515"/>
    <lineage>
        <taxon>Eukaryota</taxon>
        <taxon>Sar</taxon>
        <taxon>Stramenopiles</taxon>
        <taxon>Oomycota</taxon>
        <taxon>Peronosporomycetes</taxon>
        <taxon>Peronosporales</taxon>
        <taxon>Peronosporaceae</taxon>
        <taxon>Hyaloperonospora</taxon>
    </lineage>
</organism>